<name>A0A449A2X6_9BACT</name>
<feature type="compositionally biased region" description="Low complexity" evidence="1">
    <location>
        <begin position="71"/>
        <end position="83"/>
    </location>
</feature>
<evidence type="ECO:0000256" key="1">
    <source>
        <dbReference type="SAM" id="MobiDB-lite"/>
    </source>
</evidence>
<proteinExistence type="predicted"/>
<feature type="chain" id="PRO_5019106726" evidence="2">
    <location>
        <begin position="28"/>
        <end position="353"/>
    </location>
</feature>
<reference evidence="3 4" key="1">
    <citation type="submission" date="2019-01" db="EMBL/GenBank/DDBJ databases">
        <authorList>
            <consortium name="Pathogen Informatics"/>
        </authorList>
    </citation>
    <scope>NUCLEOTIDE SEQUENCE [LARGE SCALE GENOMIC DNA]</scope>
    <source>
        <strain evidence="3 4">NCTC10183</strain>
    </source>
</reference>
<organism evidence="3 4">
    <name type="scientific">Mycoplasmopsis gallinacea</name>
    <dbReference type="NCBI Taxonomy" id="29556"/>
    <lineage>
        <taxon>Bacteria</taxon>
        <taxon>Bacillati</taxon>
        <taxon>Mycoplasmatota</taxon>
        <taxon>Mycoplasmoidales</taxon>
        <taxon>Metamycoplasmataceae</taxon>
        <taxon>Mycoplasmopsis</taxon>
    </lineage>
</organism>
<dbReference type="AlphaFoldDB" id="A0A449A2X6"/>
<protein>
    <submittedName>
        <fullName evidence="3">Uncharacterized protein</fullName>
    </submittedName>
</protein>
<evidence type="ECO:0000313" key="4">
    <source>
        <dbReference type="Proteomes" id="UP000290568"/>
    </source>
</evidence>
<feature type="signal peptide" evidence="2">
    <location>
        <begin position="1"/>
        <end position="27"/>
    </location>
</feature>
<dbReference type="RefSeq" id="WP_165001815.1">
    <property type="nucleotide sequence ID" value="NZ_LR214950.1"/>
</dbReference>
<feature type="region of interest" description="Disordered" evidence="1">
    <location>
        <begin position="33"/>
        <end position="156"/>
    </location>
</feature>
<keyword evidence="2" id="KW-0732">Signal</keyword>
<evidence type="ECO:0000256" key="2">
    <source>
        <dbReference type="SAM" id="SignalP"/>
    </source>
</evidence>
<dbReference type="EMBL" id="LR214950">
    <property type="protein sequence ID" value="VEU58630.1"/>
    <property type="molecule type" value="Genomic_DNA"/>
</dbReference>
<dbReference type="PANTHER" id="PTHR10068:SF14">
    <property type="entry name" value="CELL WALL ADHESIN EAP1"/>
    <property type="match status" value="1"/>
</dbReference>
<keyword evidence="4" id="KW-1185">Reference proteome</keyword>
<dbReference type="PANTHER" id="PTHR10068">
    <property type="entry name" value="BONE MARROW PROTEOGLYCAN"/>
    <property type="match status" value="1"/>
</dbReference>
<dbReference type="Proteomes" id="UP000290568">
    <property type="component" value="Chromosome"/>
</dbReference>
<gene>
    <name evidence="3" type="ORF">NCTC10183_00398</name>
</gene>
<evidence type="ECO:0000313" key="3">
    <source>
        <dbReference type="EMBL" id="VEU58630.1"/>
    </source>
</evidence>
<sequence>MKKKKKKVLIGALAVLAPLTIASVVTAALILKKRNKKNPIEHVNPNPVEPTEPTDPAQPTDPVNPNPAEPTEPTNPVEPTQPTDPAEPTDPVNPNPAEPTNPVEPTQPTDPAEPTDPVNPNPAEPTNPVEPTQPTDPAEPTDPVNPTPEESKELTPEETNLLFQNASAIVENNGYFTSTTGVLNINIEGLDNSQNNLVINQYSWSSNNEFLKNTTVPKLQIQYSDIEIDTTYSVTIKGTYNNKIFVKTFDNLIVHKVNPLSEVILQNRDNVIITNGNPITLILNKTTNLDLSRTHWFYFNKKLDQIGSSSYETNRPGTYYAIVFDNEGSSWKTNELELNLTISKTQTQVLQLI</sequence>
<accession>A0A449A2X6</accession>